<name>A0A839EHF6_9HYPH</name>
<feature type="domain" description="Cupin type-1" evidence="1">
    <location>
        <begin position="185"/>
        <end position="327"/>
    </location>
</feature>
<dbReference type="PANTHER" id="PTHR31189">
    <property type="entry name" value="OS03G0336100 PROTEIN-RELATED"/>
    <property type="match status" value="1"/>
</dbReference>
<dbReference type="RefSeq" id="WP_182549031.1">
    <property type="nucleotide sequence ID" value="NZ_JACGXN010000002.1"/>
</dbReference>
<dbReference type="SUPFAM" id="SSF51182">
    <property type="entry name" value="RmlC-like cupins"/>
    <property type="match status" value="1"/>
</dbReference>
<sequence length="346" mass="37859">MTTAASKHVISLSGQVADFENAAGSITSIDKNRLPLLRRMSVRRLLLAPNATREPHWHANANELGYCLRGSALITIVQNHGQQNMFVVGKGEMFFFPSGTIHSIHNTGDSEAEFILTFSHELPEDFGLSGSFDVMSDAVLGNTFNTNADALRRSNRIRHNDMAIFEVTEASQEPGIVTDNSLYKYGVESVAPATFSAAGSAHTAKSDAWPILSNLAMFSVRITDQGMREPHWHPETAELGYVVEGHGRMTILDPDGSSDTYEIHAGDTYFIPRAYPHHIENLGAETLHILIFFDQSIPGDIGYRAVANGFSPEVIACGLGVSSSSLPVFPKDEHDPLIIERINPLE</sequence>
<reference evidence="2 3" key="1">
    <citation type="submission" date="2020-07" db="EMBL/GenBank/DDBJ databases">
        <title>Genomic Encyclopedia of Type Strains, Phase IV (KMG-V): Genome sequencing to study the core and pangenomes of soil and plant-associated prokaryotes.</title>
        <authorList>
            <person name="Whitman W."/>
        </authorList>
    </citation>
    <scope>NUCLEOTIDE SEQUENCE [LARGE SCALE GENOMIC DNA]</scope>
    <source>
        <strain evidence="2 3">AN3</strain>
    </source>
</reference>
<gene>
    <name evidence="2" type="ORF">FHW16_002034</name>
</gene>
<protein>
    <submittedName>
        <fullName evidence="2">Oxalate decarboxylase</fullName>
        <ecNumber evidence="2">4.1.1.2</ecNumber>
    </submittedName>
</protein>
<dbReference type="InterPro" id="IPR006045">
    <property type="entry name" value="Cupin_1"/>
</dbReference>
<feature type="domain" description="Cupin type-1" evidence="1">
    <location>
        <begin position="10"/>
        <end position="152"/>
    </location>
</feature>
<keyword evidence="3" id="KW-1185">Reference proteome</keyword>
<proteinExistence type="predicted"/>
<dbReference type="EMBL" id="JACGXN010000002">
    <property type="protein sequence ID" value="MBA8878322.1"/>
    <property type="molecule type" value="Genomic_DNA"/>
</dbReference>
<dbReference type="EC" id="4.1.1.2" evidence="2"/>
<dbReference type="AlphaFoldDB" id="A0A839EHF6"/>
<dbReference type="Proteomes" id="UP000549052">
    <property type="component" value="Unassembled WGS sequence"/>
</dbReference>
<evidence type="ECO:0000313" key="3">
    <source>
        <dbReference type="Proteomes" id="UP000549052"/>
    </source>
</evidence>
<dbReference type="PANTHER" id="PTHR31189:SF2">
    <property type="entry name" value="RMLC-LIKE CUPINS SUPERFAMILY PROTEIN"/>
    <property type="match status" value="1"/>
</dbReference>
<dbReference type="InterPro" id="IPR050253">
    <property type="entry name" value="Seed_Storage-Functional"/>
</dbReference>
<evidence type="ECO:0000313" key="2">
    <source>
        <dbReference type="EMBL" id="MBA8878322.1"/>
    </source>
</evidence>
<dbReference type="CDD" id="cd20306">
    <property type="entry name" value="cupin_OxDC-like"/>
    <property type="match status" value="2"/>
</dbReference>
<dbReference type="InterPro" id="IPR011051">
    <property type="entry name" value="RmlC_Cupin_sf"/>
</dbReference>
<keyword evidence="2" id="KW-0456">Lyase</keyword>
<dbReference type="Pfam" id="PF00190">
    <property type="entry name" value="Cupin_1"/>
    <property type="match status" value="2"/>
</dbReference>
<dbReference type="SMART" id="SM00835">
    <property type="entry name" value="Cupin_1"/>
    <property type="match status" value="2"/>
</dbReference>
<organism evidence="2 3">
    <name type="scientific">Phyllobacterium myrsinacearum</name>
    <dbReference type="NCBI Taxonomy" id="28101"/>
    <lineage>
        <taxon>Bacteria</taxon>
        <taxon>Pseudomonadati</taxon>
        <taxon>Pseudomonadota</taxon>
        <taxon>Alphaproteobacteria</taxon>
        <taxon>Hyphomicrobiales</taxon>
        <taxon>Phyllobacteriaceae</taxon>
        <taxon>Phyllobacterium</taxon>
    </lineage>
</organism>
<dbReference type="Gene3D" id="2.60.120.10">
    <property type="entry name" value="Jelly Rolls"/>
    <property type="match status" value="2"/>
</dbReference>
<dbReference type="InterPro" id="IPR014710">
    <property type="entry name" value="RmlC-like_jellyroll"/>
</dbReference>
<accession>A0A839EHF6</accession>
<comment type="caution">
    <text evidence="2">The sequence shown here is derived from an EMBL/GenBank/DDBJ whole genome shotgun (WGS) entry which is preliminary data.</text>
</comment>
<dbReference type="GO" id="GO:0046564">
    <property type="term" value="F:oxalate decarboxylase activity"/>
    <property type="evidence" value="ECO:0007669"/>
    <property type="project" value="UniProtKB-EC"/>
</dbReference>
<evidence type="ECO:0000259" key="1">
    <source>
        <dbReference type="SMART" id="SM00835"/>
    </source>
</evidence>